<dbReference type="GeneID" id="97283736"/>
<dbReference type="EMBL" id="CP108164">
    <property type="protein sequence ID" value="WTQ83341.1"/>
    <property type="molecule type" value="Genomic_DNA"/>
</dbReference>
<evidence type="ECO:0000313" key="2">
    <source>
        <dbReference type="Proteomes" id="UP001622557"/>
    </source>
</evidence>
<name>A0ABZ1KRY4_STRAH</name>
<organism evidence="1 2">
    <name type="scientific">Streptomyces achromogenes</name>
    <dbReference type="NCBI Taxonomy" id="67255"/>
    <lineage>
        <taxon>Bacteria</taxon>
        <taxon>Bacillati</taxon>
        <taxon>Actinomycetota</taxon>
        <taxon>Actinomycetes</taxon>
        <taxon>Kitasatosporales</taxon>
        <taxon>Streptomycetaceae</taxon>
        <taxon>Streptomyces</taxon>
    </lineage>
</organism>
<dbReference type="InterPro" id="IPR027417">
    <property type="entry name" value="P-loop_NTPase"/>
</dbReference>
<keyword evidence="2" id="KW-1185">Reference proteome</keyword>
<evidence type="ECO:0008006" key="3">
    <source>
        <dbReference type="Google" id="ProtNLM"/>
    </source>
</evidence>
<accession>A0ABZ1KRY4</accession>
<reference evidence="1 2" key="1">
    <citation type="submission" date="2022-10" db="EMBL/GenBank/DDBJ databases">
        <title>The complete genomes of actinobacterial strains from the NBC collection.</title>
        <authorList>
            <person name="Joergensen T.S."/>
            <person name="Alvarez Arevalo M."/>
            <person name="Sterndorff E.B."/>
            <person name="Faurdal D."/>
            <person name="Vuksanovic O."/>
            <person name="Mourched A.-S."/>
            <person name="Charusanti P."/>
            <person name="Shaw S."/>
            <person name="Blin K."/>
            <person name="Weber T."/>
        </authorList>
    </citation>
    <scope>NUCLEOTIDE SEQUENCE [LARGE SCALE GENOMIC DNA]</scope>
    <source>
        <strain evidence="1 2">NBC_00156</strain>
    </source>
</reference>
<proteinExistence type="predicted"/>
<dbReference type="Proteomes" id="UP001622557">
    <property type="component" value="Chromosome"/>
</dbReference>
<evidence type="ECO:0000313" key="1">
    <source>
        <dbReference type="EMBL" id="WTQ83341.1"/>
    </source>
</evidence>
<dbReference type="SUPFAM" id="SSF52540">
    <property type="entry name" value="P-loop containing nucleoside triphosphate hydrolases"/>
    <property type="match status" value="1"/>
</dbReference>
<dbReference type="Gene3D" id="3.40.50.300">
    <property type="entry name" value="P-loop containing nucleotide triphosphate hydrolases"/>
    <property type="match status" value="1"/>
</dbReference>
<gene>
    <name evidence="1" type="ORF">OG350_24905</name>
</gene>
<sequence>MQGDIVYRTEDIPPEEILNYLVETEADRHLIDALKGRSPVVLKGSRGVGKSFLMRAAEAEIRRDFSEVRILPVYVTFAQASLIRQDTPDRFLMWMMAKLCTSILRAASTFGLTLPGGSAITAIQGSSAIGNYAGMQKVESIFETSWMQEKQQELPVSVPDPEVLRDAVEDLCRYTGIKRVVVFVDEAAHVFIPEQQRQFFTLMRDLRSPYLTMKAAVYPGATSYGHAFQPTHDASLLSVDRNVTDSGYAAAMRSIVYKQDDSLKRQIEPNGDVFDTLSYAATGNPRILLKTLLMRAPFNRRNAQETIREYYREEIWKEHSNLSERYPGHSALIDWGRGFIEDSVLPALYARNSGRSSQTSSYFWIHRDAPQAVREALRLLCYSGIVQEGDAGIRATRGEIGTRYMVNLGCLFAQDAEPVKFGQHVRQNLYLKRMVEYGANHGAYRPIDKFALDAIDSVGNQALEAQLDRSIDYLDVTDFQRSKLKDDLGLRTIGEVLKSDEQVFKQAYYVGTKRARQMRNAAVTAVLEYLSG</sequence>
<protein>
    <recommendedName>
        <fullName evidence="3">Orc1-like AAA ATPase domain-containing protein</fullName>
    </recommendedName>
</protein>
<dbReference type="RefSeq" id="WP_405449997.1">
    <property type="nucleotide sequence ID" value="NZ_CP108164.1"/>
</dbReference>